<evidence type="ECO:0000313" key="2">
    <source>
        <dbReference type="EMBL" id="MBG9390096.1"/>
    </source>
</evidence>
<keyword evidence="3" id="KW-1185">Reference proteome</keyword>
<organism evidence="2 3">
    <name type="scientific">Caenimonas aquaedulcis</name>
    <dbReference type="NCBI Taxonomy" id="2793270"/>
    <lineage>
        <taxon>Bacteria</taxon>
        <taxon>Pseudomonadati</taxon>
        <taxon>Pseudomonadota</taxon>
        <taxon>Betaproteobacteria</taxon>
        <taxon>Burkholderiales</taxon>
        <taxon>Comamonadaceae</taxon>
        <taxon>Caenimonas</taxon>
    </lineage>
</organism>
<reference evidence="2" key="1">
    <citation type="submission" date="2020-11" db="EMBL/GenBank/DDBJ databases">
        <title>Bacterial whole genome sequence for Caenimonas sp. DR4.4.</title>
        <authorList>
            <person name="Le V."/>
            <person name="Ko S.-R."/>
            <person name="Ahn C.-Y."/>
            <person name="Oh H.-M."/>
        </authorList>
    </citation>
    <scope>NUCLEOTIDE SEQUENCE</scope>
    <source>
        <strain evidence="2">DR4.4</strain>
    </source>
</reference>
<accession>A0A931H7H3</accession>
<dbReference type="Proteomes" id="UP000651050">
    <property type="component" value="Unassembled WGS sequence"/>
</dbReference>
<proteinExistence type="predicted"/>
<evidence type="ECO:0008006" key="4">
    <source>
        <dbReference type="Google" id="ProtNLM"/>
    </source>
</evidence>
<dbReference type="AlphaFoldDB" id="A0A931H7H3"/>
<gene>
    <name evidence="2" type="ORF">I5803_18855</name>
</gene>
<keyword evidence="1" id="KW-0732">Signal</keyword>
<name>A0A931H7H3_9BURK</name>
<feature type="signal peptide" evidence="1">
    <location>
        <begin position="1"/>
        <end position="17"/>
    </location>
</feature>
<feature type="chain" id="PRO_5036874046" description="DUF306 domain-containing protein" evidence="1">
    <location>
        <begin position="18"/>
        <end position="140"/>
    </location>
</feature>
<evidence type="ECO:0000256" key="1">
    <source>
        <dbReference type="SAM" id="SignalP"/>
    </source>
</evidence>
<evidence type="ECO:0000313" key="3">
    <source>
        <dbReference type="Proteomes" id="UP000651050"/>
    </source>
</evidence>
<dbReference type="EMBL" id="JADWYS010000001">
    <property type="protein sequence ID" value="MBG9390096.1"/>
    <property type="molecule type" value="Genomic_DNA"/>
</dbReference>
<comment type="caution">
    <text evidence="2">The sequence shown here is derived from an EMBL/GenBank/DDBJ whole genome shotgun (WGS) entry which is preliminary data.</text>
</comment>
<protein>
    <recommendedName>
        <fullName evidence="4">DUF306 domain-containing protein</fullName>
    </recommendedName>
</protein>
<sequence>MNSLAIVVLLCGGVAHAQSSLGQLLDGGAVKLSPAEVHALGDVRFVRKTADADAYMAMRADGTVVGVVHNKQGHGSSEAIGTWQVDAAGRRCANVELPAFRMQMTQCGFTYRLGGDIYFSASDSDRHVVATHYAGPAFLE</sequence>